<dbReference type="Gene3D" id="3.30.420.40">
    <property type="match status" value="2"/>
</dbReference>
<accession>A0A232LZT1</accession>
<proteinExistence type="predicted"/>
<evidence type="ECO:0000313" key="1">
    <source>
        <dbReference type="EMBL" id="OXV09584.1"/>
    </source>
</evidence>
<dbReference type="PANTHER" id="PTHR42749:SF1">
    <property type="entry name" value="CELL SHAPE-DETERMINING PROTEIN MREB"/>
    <property type="match status" value="1"/>
</dbReference>
<evidence type="ECO:0000313" key="2">
    <source>
        <dbReference type="Proteomes" id="UP000243515"/>
    </source>
</evidence>
<dbReference type="AlphaFoldDB" id="A0A232LZT1"/>
<dbReference type="Proteomes" id="UP000243515">
    <property type="component" value="Unassembled WGS sequence"/>
</dbReference>
<dbReference type="OrthoDB" id="2394218at2759"/>
<reference evidence="1 2" key="1">
    <citation type="journal article" date="2015" name="Environ. Microbiol.">
        <title>Metagenome sequence of Elaphomyces granulatus from sporocarp tissue reveals Ascomycota ectomycorrhizal fingerprints of genome expansion and a Proteobacteria-rich microbiome.</title>
        <authorList>
            <person name="Quandt C.A."/>
            <person name="Kohler A."/>
            <person name="Hesse C.N."/>
            <person name="Sharpton T.J."/>
            <person name="Martin F."/>
            <person name="Spatafora J.W."/>
        </authorList>
    </citation>
    <scope>NUCLEOTIDE SEQUENCE [LARGE SCALE GENOMIC DNA]</scope>
    <source>
        <strain evidence="1 2">OSC145934</strain>
    </source>
</reference>
<comment type="caution">
    <text evidence="1">The sequence shown here is derived from an EMBL/GenBank/DDBJ whole genome shotgun (WGS) entry which is preliminary data.</text>
</comment>
<dbReference type="PANTHER" id="PTHR42749">
    <property type="entry name" value="CELL SHAPE-DETERMINING PROTEIN MREB"/>
    <property type="match status" value="1"/>
</dbReference>
<name>A0A232LZT1_9EURO</name>
<protein>
    <submittedName>
        <fullName evidence="1">Uncharacterized protein</fullName>
    </submittedName>
</protein>
<keyword evidence="2" id="KW-1185">Reference proteome</keyword>
<sequence length="606" mass="68964">MQAPRNPPEIVVGIDFGTTCTGVAYSVGPEWASPKSILHWPGRVGYENRNKVTTAVAYDTRTGFPVTWGFLIDRENDDLDVQDLFKLYLDPVYKDAFQDQPTLDEARKWYIDYLTFLFRAITQHFDESFPRWASRKVEFLFSVPTTWKNPAMIAEIESLLKKAGFGERTNHVAKITLTEAEAAAIDASKRRYEKDDVLLVCDAGGGTTDVNILKVTNSASGRTELRPLSWVEGQPIGSTLIDFRVERLIEERLKRIQPQLEGNLKEVTKRMMLERFETYKCSFGSAASTGIDLLLRVPGMSDGLDFPNASIRNSKMVITQLELQAVFDEQIEKIFTFLDGEIQKLQRNHPGESINFLVMSGGLGGSPYLRQRLRNRYELAGGVNLSNTNGMRILASLEPQLAVVHGIVMGRVQELRTSTTVFTQRCCANSYGIVVRRPYNPGEHLGEDVVIDPRDKQKWAEKQIHWFIRQGENVSTAEGIKHQYRIKIDYSKYASPWRATLVMSSLPSYQLPKSMKGRHGVTPLCSVESILDHADMKLKNRHWYNVGPKYYRAEFELRVLIGPADLKFQMWGRNGLLSKDHEEIQVQWSATDQVTVLDINDDIYHK</sequence>
<dbReference type="CDD" id="cd10170">
    <property type="entry name" value="ASKHA_NBD_HSP70"/>
    <property type="match status" value="1"/>
</dbReference>
<dbReference type="InterPro" id="IPR043129">
    <property type="entry name" value="ATPase_NBD"/>
</dbReference>
<gene>
    <name evidence="1" type="ORF">Egran_02653</name>
</gene>
<organism evidence="1 2">
    <name type="scientific">Elaphomyces granulatus</name>
    <dbReference type="NCBI Taxonomy" id="519963"/>
    <lineage>
        <taxon>Eukaryota</taxon>
        <taxon>Fungi</taxon>
        <taxon>Dikarya</taxon>
        <taxon>Ascomycota</taxon>
        <taxon>Pezizomycotina</taxon>
        <taxon>Eurotiomycetes</taxon>
        <taxon>Eurotiomycetidae</taxon>
        <taxon>Eurotiales</taxon>
        <taxon>Elaphomycetaceae</taxon>
        <taxon>Elaphomyces</taxon>
    </lineage>
</organism>
<dbReference type="EMBL" id="NPHW01003435">
    <property type="protein sequence ID" value="OXV09584.1"/>
    <property type="molecule type" value="Genomic_DNA"/>
</dbReference>
<dbReference type="SUPFAM" id="SSF53067">
    <property type="entry name" value="Actin-like ATPase domain"/>
    <property type="match status" value="2"/>
</dbReference>
<dbReference type="Gene3D" id="3.90.640.10">
    <property type="entry name" value="Actin, Chain A, domain 4"/>
    <property type="match status" value="1"/>
</dbReference>